<keyword evidence="3" id="KW-0804">Transcription</keyword>
<dbReference type="PANTHER" id="PTHR33204:SF37">
    <property type="entry name" value="HTH-TYPE TRANSCRIPTIONAL REGULATOR YODB"/>
    <property type="match status" value="1"/>
</dbReference>
<dbReference type="EMBL" id="BNJJ01000015">
    <property type="protein sequence ID" value="GHO87079.1"/>
    <property type="molecule type" value="Genomic_DNA"/>
</dbReference>
<evidence type="ECO:0000256" key="1">
    <source>
        <dbReference type="ARBA" id="ARBA00023015"/>
    </source>
</evidence>
<keyword evidence="6" id="KW-1185">Reference proteome</keyword>
<dbReference type="SUPFAM" id="SSF46785">
    <property type="entry name" value="Winged helix' DNA-binding domain"/>
    <property type="match status" value="1"/>
</dbReference>
<reference evidence="5 6" key="1">
    <citation type="journal article" date="2021" name="Int. J. Syst. Evol. Microbiol.">
        <title>Reticulibacter mediterranei gen. nov., sp. nov., within the new family Reticulibacteraceae fam. nov., and Ktedonospora formicarum gen. nov., sp. nov., Ktedonobacter robiniae sp. nov., Dictyobacter formicarum sp. nov. and Dictyobacter arantiisoli sp. nov., belonging to the class Ktedonobacteria.</title>
        <authorList>
            <person name="Yabe S."/>
            <person name="Zheng Y."/>
            <person name="Wang C.M."/>
            <person name="Sakai Y."/>
            <person name="Abe K."/>
            <person name="Yokota A."/>
            <person name="Donadio S."/>
            <person name="Cavaletti L."/>
            <person name="Monciardini P."/>
        </authorList>
    </citation>
    <scope>NUCLEOTIDE SEQUENCE [LARGE SCALE GENOMIC DNA]</scope>
    <source>
        <strain evidence="5 6">SOSP1-9</strain>
    </source>
</reference>
<evidence type="ECO:0000313" key="5">
    <source>
        <dbReference type="EMBL" id="GHO87079.1"/>
    </source>
</evidence>
<dbReference type="InterPro" id="IPR036388">
    <property type="entry name" value="WH-like_DNA-bd_sf"/>
</dbReference>
<proteinExistence type="predicted"/>
<comment type="caution">
    <text evidence="5">The sequence shown here is derived from an EMBL/GenBank/DDBJ whole genome shotgun (WGS) entry which is preliminary data.</text>
</comment>
<dbReference type="Proteomes" id="UP000635565">
    <property type="component" value="Unassembled WGS sequence"/>
</dbReference>
<dbReference type="Gene3D" id="1.10.10.10">
    <property type="entry name" value="Winged helix-like DNA-binding domain superfamily/Winged helix DNA-binding domain"/>
    <property type="match status" value="1"/>
</dbReference>
<dbReference type="PANTHER" id="PTHR33204">
    <property type="entry name" value="TRANSCRIPTIONAL REGULATOR, MARR FAMILY"/>
    <property type="match status" value="1"/>
</dbReference>
<name>A0ABQ3VMY5_9CHLR</name>
<dbReference type="InterPro" id="IPR002577">
    <property type="entry name" value="HTH_HxlR"/>
</dbReference>
<evidence type="ECO:0000313" key="6">
    <source>
        <dbReference type="Proteomes" id="UP000635565"/>
    </source>
</evidence>
<keyword evidence="1" id="KW-0805">Transcription regulation</keyword>
<keyword evidence="2" id="KW-0238">DNA-binding</keyword>
<dbReference type="Pfam" id="PF01638">
    <property type="entry name" value="HxlR"/>
    <property type="match status" value="1"/>
</dbReference>
<sequence length="147" mass="17139">MLMARCYSREVFDLIADKWIALIFALLEKQPTRFNELERAIEGISHKMLTQTLRNLERRGIVERKVTPTLPPAVEYSLSPLGTTLIPLMAALRQWAEEHMEEVEQVLQAYEEKEERSDYSHGLRNPWAQRLKRSLNWLAPRLPAGEP</sequence>
<organism evidence="5 6">
    <name type="scientific">Dictyobacter formicarum</name>
    <dbReference type="NCBI Taxonomy" id="2778368"/>
    <lineage>
        <taxon>Bacteria</taxon>
        <taxon>Bacillati</taxon>
        <taxon>Chloroflexota</taxon>
        <taxon>Ktedonobacteria</taxon>
        <taxon>Ktedonobacterales</taxon>
        <taxon>Dictyobacteraceae</taxon>
        <taxon>Dictyobacter</taxon>
    </lineage>
</organism>
<evidence type="ECO:0000256" key="2">
    <source>
        <dbReference type="ARBA" id="ARBA00023125"/>
    </source>
</evidence>
<dbReference type="PROSITE" id="PS51118">
    <property type="entry name" value="HTH_HXLR"/>
    <property type="match status" value="1"/>
</dbReference>
<evidence type="ECO:0000259" key="4">
    <source>
        <dbReference type="PROSITE" id="PS51118"/>
    </source>
</evidence>
<gene>
    <name evidence="5" type="ORF">KSZ_50850</name>
</gene>
<protein>
    <recommendedName>
        <fullName evidence="4">HTH hxlR-type domain-containing protein</fullName>
    </recommendedName>
</protein>
<dbReference type="InterPro" id="IPR036390">
    <property type="entry name" value="WH_DNA-bd_sf"/>
</dbReference>
<feature type="domain" description="HTH hxlR-type" evidence="4">
    <location>
        <begin position="6"/>
        <end position="104"/>
    </location>
</feature>
<evidence type="ECO:0000256" key="3">
    <source>
        <dbReference type="ARBA" id="ARBA00023163"/>
    </source>
</evidence>
<accession>A0ABQ3VMY5</accession>